<evidence type="ECO:0000259" key="1">
    <source>
        <dbReference type="Pfam" id="PF12959"/>
    </source>
</evidence>
<comment type="caution">
    <text evidence="2">The sequence shown here is derived from an EMBL/GenBank/DDBJ whole genome shotgun (WGS) entry which is preliminary data.</text>
</comment>
<protein>
    <recommendedName>
        <fullName evidence="1">DUF3848 domain-containing protein</fullName>
    </recommendedName>
</protein>
<gene>
    <name evidence="2" type="ORF">SDC9_119407</name>
</gene>
<dbReference type="AlphaFoldDB" id="A0A645C609"/>
<dbReference type="EMBL" id="VSSQ01024744">
    <property type="protein sequence ID" value="MPM72431.1"/>
    <property type="molecule type" value="Genomic_DNA"/>
</dbReference>
<name>A0A645C609_9ZZZZ</name>
<organism evidence="2">
    <name type="scientific">bioreactor metagenome</name>
    <dbReference type="NCBI Taxonomy" id="1076179"/>
    <lineage>
        <taxon>unclassified sequences</taxon>
        <taxon>metagenomes</taxon>
        <taxon>ecological metagenomes</taxon>
    </lineage>
</organism>
<sequence>MAHEELETKVYEKMSAEYDTLLEEIKKMPPQDIIDNAYQIVMKQDLLCLMDNHPLNEPQLRLLLESKLPLDDLYQEWLKVDCTYLEDMEQSITDYLNGRLKAQATEKYSKPDSPIYLKSIQQAGEEGELHEWKASNEQNIQCKLHFMDGGERAYNIGELPKFVKTWVEKYGLD</sequence>
<feature type="domain" description="DUF3848" evidence="1">
    <location>
        <begin position="7"/>
        <end position="94"/>
    </location>
</feature>
<evidence type="ECO:0000313" key="2">
    <source>
        <dbReference type="EMBL" id="MPM72431.1"/>
    </source>
</evidence>
<dbReference type="InterPro" id="IPR024380">
    <property type="entry name" value="DUF3848"/>
</dbReference>
<dbReference type="Pfam" id="PF12959">
    <property type="entry name" value="DUF3848"/>
    <property type="match status" value="1"/>
</dbReference>
<reference evidence="2" key="1">
    <citation type="submission" date="2019-08" db="EMBL/GenBank/DDBJ databases">
        <authorList>
            <person name="Kucharzyk K."/>
            <person name="Murdoch R.W."/>
            <person name="Higgins S."/>
            <person name="Loffler F."/>
        </authorList>
    </citation>
    <scope>NUCLEOTIDE SEQUENCE</scope>
</reference>
<proteinExistence type="predicted"/>
<accession>A0A645C609</accession>